<protein>
    <submittedName>
        <fullName evidence="2">Uncharacterized protein</fullName>
    </submittedName>
</protein>
<dbReference type="EMBL" id="BMOO01000005">
    <property type="protein sequence ID" value="GGM73256.1"/>
    <property type="molecule type" value="Genomic_DNA"/>
</dbReference>
<keyword evidence="1" id="KW-0472">Membrane</keyword>
<accession>A0A830G2W9</accession>
<reference evidence="3" key="3">
    <citation type="submission" date="2021-03" db="EMBL/GenBank/DDBJ databases">
        <title>Genomic Encyclopedia of Type Strains, Phase IV (KMG-IV): sequencing the most valuable type-strain genomes for metagenomic binning, comparative biology and taxonomic classification.</title>
        <authorList>
            <person name="Goeker M."/>
        </authorList>
    </citation>
    <scope>NUCLEOTIDE SEQUENCE</scope>
    <source>
        <strain evidence="3">DSM 22443</strain>
    </source>
</reference>
<organism evidence="2 4">
    <name type="scientific">Halarchaeum rubridurum</name>
    <dbReference type="NCBI Taxonomy" id="489911"/>
    <lineage>
        <taxon>Archaea</taxon>
        <taxon>Methanobacteriati</taxon>
        <taxon>Methanobacteriota</taxon>
        <taxon>Stenosarchaea group</taxon>
        <taxon>Halobacteria</taxon>
        <taxon>Halobacteriales</taxon>
        <taxon>Halobacteriaceae</taxon>
    </lineage>
</organism>
<dbReference type="EMBL" id="JAGGKO010000004">
    <property type="protein sequence ID" value="MBP1955547.1"/>
    <property type="molecule type" value="Genomic_DNA"/>
</dbReference>
<dbReference type="RefSeq" id="WP_188872851.1">
    <property type="nucleotide sequence ID" value="NZ_BMOO01000005.1"/>
</dbReference>
<feature type="transmembrane region" description="Helical" evidence="1">
    <location>
        <begin position="12"/>
        <end position="29"/>
    </location>
</feature>
<comment type="caution">
    <text evidence="2">The sequence shown here is derived from an EMBL/GenBank/DDBJ whole genome shotgun (WGS) entry which is preliminary data.</text>
</comment>
<sequence length="55" mass="5138">MAETTTDKGLGVGLVCGAVATVGALGVLTGMAVPVGFAAAVAFGALSVAAFHAFA</sequence>
<dbReference type="Proteomes" id="UP000765891">
    <property type="component" value="Unassembled WGS sequence"/>
</dbReference>
<evidence type="ECO:0000313" key="4">
    <source>
        <dbReference type="Proteomes" id="UP000614609"/>
    </source>
</evidence>
<dbReference type="Pfam" id="PF24369">
    <property type="entry name" value="DUF7525"/>
    <property type="match status" value="1"/>
</dbReference>
<name>A0A830G2W9_9EURY</name>
<dbReference type="Proteomes" id="UP000614609">
    <property type="component" value="Unassembled WGS sequence"/>
</dbReference>
<keyword evidence="1" id="KW-1133">Transmembrane helix</keyword>
<gene>
    <name evidence="2" type="ORF">GCM10009017_23970</name>
    <name evidence="3" type="ORF">J2752_002470</name>
</gene>
<proteinExistence type="predicted"/>
<reference evidence="2" key="1">
    <citation type="journal article" date="2014" name="Int. J. Syst. Evol. Microbiol.">
        <title>Complete genome sequence of Corynebacterium casei LMG S-19264T (=DSM 44701T), isolated from a smear-ripened cheese.</title>
        <authorList>
            <consortium name="US DOE Joint Genome Institute (JGI-PGF)"/>
            <person name="Walter F."/>
            <person name="Albersmeier A."/>
            <person name="Kalinowski J."/>
            <person name="Ruckert C."/>
        </authorList>
    </citation>
    <scope>NUCLEOTIDE SEQUENCE</scope>
    <source>
        <strain evidence="2">JCM 16108</strain>
    </source>
</reference>
<evidence type="ECO:0000313" key="3">
    <source>
        <dbReference type="EMBL" id="MBP1955547.1"/>
    </source>
</evidence>
<reference evidence="2" key="2">
    <citation type="submission" date="2020-09" db="EMBL/GenBank/DDBJ databases">
        <authorList>
            <person name="Sun Q."/>
            <person name="Ohkuma M."/>
        </authorList>
    </citation>
    <scope>NUCLEOTIDE SEQUENCE</scope>
    <source>
        <strain evidence="2">JCM 16108</strain>
    </source>
</reference>
<evidence type="ECO:0000256" key="1">
    <source>
        <dbReference type="SAM" id="Phobius"/>
    </source>
</evidence>
<keyword evidence="1" id="KW-0812">Transmembrane</keyword>
<dbReference type="AlphaFoldDB" id="A0A830G2W9"/>
<evidence type="ECO:0000313" key="2">
    <source>
        <dbReference type="EMBL" id="GGM73256.1"/>
    </source>
</evidence>
<keyword evidence="4" id="KW-1185">Reference proteome</keyword>
<dbReference type="InterPro" id="IPR055947">
    <property type="entry name" value="DUF7525"/>
</dbReference>
<feature type="transmembrane region" description="Helical" evidence="1">
    <location>
        <begin position="35"/>
        <end position="54"/>
    </location>
</feature>